<feature type="signal peptide" evidence="2">
    <location>
        <begin position="1"/>
        <end position="18"/>
    </location>
</feature>
<keyword evidence="1" id="KW-0812">Transmembrane</keyword>
<dbReference type="Proteomes" id="UP000241818">
    <property type="component" value="Unassembled WGS sequence"/>
</dbReference>
<accession>A0A2T3APB6</accession>
<dbReference type="GeneID" id="36577058"/>
<evidence type="ECO:0000256" key="1">
    <source>
        <dbReference type="SAM" id="Phobius"/>
    </source>
</evidence>
<organism evidence="3 4">
    <name type="scientific">Amorphotheca resinae ATCC 22711</name>
    <dbReference type="NCBI Taxonomy" id="857342"/>
    <lineage>
        <taxon>Eukaryota</taxon>
        <taxon>Fungi</taxon>
        <taxon>Dikarya</taxon>
        <taxon>Ascomycota</taxon>
        <taxon>Pezizomycotina</taxon>
        <taxon>Leotiomycetes</taxon>
        <taxon>Helotiales</taxon>
        <taxon>Amorphothecaceae</taxon>
        <taxon>Amorphotheca</taxon>
    </lineage>
</organism>
<dbReference type="EMBL" id="KZ679020">
    <property type="protein sequence ID" value="PSS06772.1"/>
    <property type="molecule type" value="Genomic_DNA"/>
</dbReference>
<feature type="transmembrane region" description="Helical" evidence="1">
    <location>
        <begin position="219"/>
        <end position="239"/>
    </location>
</feature>
<dbReference type="InParanoid" id="A0A2T3APB6"/>
<gene>
    <name evidence="3" type="ORF">M430DRAFT_62279</name>
</gene>
<dbReference type="RefSeq" id="XP_024716502.1">
    <property type="nucleotide sequence ID" value="XM_024868977.1"/>
</dbReference>
<evidence type="ECO:0000256" key="2">
    <source>
        <dbReference type="SAM" id="SignalP"/>
    </source>
</evidence>
<dbReference type="AlphaFoldDB" id="A0A2T3APB6"/>
<evidence type="ECO:0000313" key="3">
    <source>
        <dbReference type="EMBL" id="PSS06772.1"/>
    </source>
</evidence>
<keyword evidence="1" id="KW-1133">Transmembrane helix</keyword>
<dbReference type="OrthoDB" id="1733656at2759"/>
<keyword evidence="4" id="KW-1185">Reference proteome</keyword>
<evidence type="ECO:0008006" key="5">
    <source>
        <dbReference type="Google" id="ProtNLM"/>
    </source>
</evidence>
<sequence>MRFSAVSVLALPLLAAAATKEVSPLERIIARTQVYFENILSKIPSPNQAHSDVEVDAAAAKAGSKPLHILTLDDWKETIQGSVKPASSTPEEWWVLVTGGNKTCFGHCTGVETAFNETAALFATDPTAPHLAYLNCDNQPVLCNSWSAGPPNLWVMHVSAPPAPVDVRVLHLNSSTTTAKTFTDIHSTKSWKEKDLYEGYFHPFDGPLAKYGLAVPLGYFFWVLAIVPSWVFMIAVSFISRNIMGRKALGPNPGQGGEAAAAPRARVVNNGWKLGVINHNIIEIIGYQTPAMQSYYWIGPSHHFPHELSNLVKPSRTCSRSCPFANRPYRKSLSPPTVPLICSKRASASSSSLRTSSSTSSTALSISGKIEVKVCGFDTAALRAFTTARRCAFPRLVSVAMLWATASAICAR</sequence>
<evidence type="ECO:0000313" key="4">
    <source>
        <dbReference type="Proteomes" id="UP000241818"/>
    </source>
</evidence>
<proteinExistence type="predicted"/>
<keyword evidence="2" id="KW-0732">Signal</keyword>
<feature type="chain" id="PRO_5015468337" description="Peptidyl-tRNA hydrolase" evidence="2">
    <location>
        <begin position="19"/>
        <end position="412"/>
    </location>
</feature>
<protein>
    <recommendedName>
        <fullName evidence="5">Peptidyl-tRNA hydrolase</fullName>
    </recommendedName>
</protein>
<dbReference type="STRING" id="857342.A0A2T3APB6"/>
<reference evidence="3 4" key="1">
    <citation type="journal article" date="2018" name="New Phytol.">
        <title>Comparative genomics and transcriptomics depict ericoid mycorrhizal fungi as versatile saprotrophs and plant mutualists.</title>
        <authorList>
            <person name="Martino E."/>
            <person name="Morin E."/>
            <person name="Grelet G.A."/>
            <person name="Kuo A."/>
            <person name="Kohler A."/>
            <person name="Daghino S."/>
            <person name="Barry K.W."/>
            <person name="Cichocki N."/>
            <person name="Clum A."/>
            <person name="Dockter R.B."/>
            <person name="Hainaut M."/>
            <person name="Kuo R.C."/>
            <person name="LaButti K."/>
            <person name="Lindahl B.D."/>
            <person name="Lindquist E.A."/>
            <person name="Lipzen A."/>
            <person name="Khouja H.R."/>
            <person name="Magnuson J."/>
            <person name="Murat C."/>
            <person name="Ohm R.A."/>
            <person name="Singer S.W."/>
            <person name="Spatafora J.W."/>
            <person name="Wang M."/>
            <person name="Veneault-Fourrey C."/>
            <person name="Henrissat B."/>
            <person name="Grigoriev I.V."/>
            <person name="Martin F.M."/>
            <person name="Perotto S."/>
        </authorList>
    </citation>
    <scope>NUCLEOTIDE SEQUENCE [LARGE SCALE GENOMIC DNA]</scope>
    <source>
        <strain evidence="3 4">ATCC 22711</strain>
    </source>
</reference>
<name>A0A2T3APB6_AMORE</name>
<keyword evidence="1" id="KW-0472">Membrane</keyword>